<sequence>MAVMSGQPDAVLLNLTEQLQQQAQEITLLTSSGNIFPSKPGASGTSLMDHCTTFRKLLSTKAMIRVQTRQITAFQSEVRHLQYCADENR</sequence>
<dbReference type="EMBL" id="JBHSMA010000001">
    <property type="protein sequence ID" value="MFC5407832.1"/>
    <property type="molecule type" value="Genomic_DNA"/>
</dbReference>
<name>A0ABW0I6X1_9BACT</name>
<organism evidence="1 2">
    <name type="scientific">Larkinella bovis</name>
    <dbReference type="NCBI Taxonomy" id="683041"/>
    <lineage>
        <taxon>Bacteria</taxon>
        <taxon>Pseudomonadati</taxon>
        <taxon>Bacteroidota</taxon>
        <taxon>Cytophagia</taxon>
        <taxon>Cytophagales</taxon>
        <taxon>Spirosomataceae</taxon>
        <taxon>Larkinella</taxon>
    </lineage>
</organism>
<evidence type="ECO:0000313" key="1">
    <source>
        <dbReference type="EMBL" id="MFC5407832.1"/>
    </source>
</evidence>
<gene>
    <name evidence="1" type="ORF">ACFPMF_00830</name>
</gene>
<reference evidence="2" key="1">
    <citation type="journal article" date="2019" name="Int. J. Syst. Evol. Microbiol.">
        <title>The Global Catalogue of Microorganisms (GCM) 10K type strain sequencing project: providing services to taxonomists for standard genome sequencing and annotation.</title>
        <authorList>
            <consortium name="The Broad Institute Genomics Platform"/>
            <consortium name="The Broad Institute Genome Sequencing Center for Infectious Disease"/>
            <person name="Wu L."/>
            <person name="Ma J."/>
        </authorList>
    </citation>
    <scope>NUCLEOTIDE SEQUENCE [LARGE SCALE GENOMIC DNA]</scope>
    <source>
        <strain evidence="2">CCUG 55250</strain>
    </source>
</reference>
<keyword evidence="2" id="KW-1185">Reference proteome</keyword>
<comment type="caution">
    <text evidence="1">The sequence shown here is derived from an EMBL/GenBank/DDBJ whole genome shotgun (WGS) entry which is preliminary data.</text>
</comment>
<evidence type="ECO:0000313" key="2">
    <source>
        <dbReference type="Proteomes" id="UP001596106"/>
    </source>
</evidence>
<dbReference type="RefSeq" id="WP_379840520.1">
    <property type="nucleotide sequence ID" value="NZ_JBHSMA010000001.1"/>
</dbReference>
<protein>
    <submittedName>
        <fullName evidence="1">Uncharacterized protein</fullName>
    </submittedName>
</protein>
<accession>A0ABW0I6X1</accession>
<dbReference type="Proteomes" id="UP001596106">
    <property type="component" value="Unassembled WGS sequence"/>
</dbReference>
<proteinExistence type="predicted"/>